<dbReference type="PANTHER" id="PTHR30328:SF54">
    <property type="entry name" value="HTH-TYPE TRANSCRIPTIONAL REPRESSOR SCO4008"/>
    <property type="match status" value="1"/>
</dbReference>
<dbReference type="PROSITE" id="PS50977">
    <property type="entry name" value="HTH_TETR_2"/>
    <property type="match status" value="1"/>
</dbReference>
<dbReference type="GO" id="GO:0003677">
    <property type="term" value="F:DNA binding"/>
    <property type="evidence" value="ECO:0007669"/>
    <property type="project" value="UniProtKB-UniRule"/>
</dbReference>
<dbReference type="InterPro" id="IPR009057">
    <property type="entry name" value="Homeodomain-like_sf"/>
</dbReference>
<keyword evidence="1 2" id="KW-0238">DNA-binding</keyword>
<dbReference type="RefSeq" id="WP_150031059.1">
    <property type="nucleotide sequence ID" value="NZ_VWSH01000001.1"/>
</dbReference>
<dbReference type="EMBL" id="VWSH01000001">
    <property type="protein sequence ID" value="KAA5536483.1"/>
    <property type="molecule type" value="Genomic_DNA"/>
</dbReference>
<evidence type="ECO:0000313" key="4">
    <source>
        <dbReference type="EMBL" id="KAA5536483.1"/>
    </source>
</evidence>
<dbReference type="PRINTS" id="PR00455">
    <property type="entry name" value="HTHTETR"/>
</dbReference>
<feature type="DNA-binding region" description="H-T-H motif" evidence="2">
    <location>
        <begin position="29"/>
        <end position="48"/>
    </location>
</feature>
<dbReference type="AlphaFoldDB" id="A0A5M6CN61"/>
<dbReference type="InterPro" id="IPR041490">
    <property type="entry name" value="KstR2_TetR_C"/>
</dbReference>
<reference evidence="4 5" key="1">
    <citation type="submission" date="2019-09" db="EMBL/GenBank/DDBJ databases">
        <title>Genome sequence and assembly of Taibaiella sp.</title>
        <authorList>
            <person name="Chhetri G."/>
        </authorList>
    </citation>
    <scope>NUCLEOTIDE SEQUENCE [LARGE SCALE GENOMIC DNA]</scope>
    <source>
        <strain evidence="4 5">KVB11</strain>
    </source>
</reference>
<comment type="caution">
    <text evidence="4">The sequence shown here is derived from an EMBL/GenBank/DDBJ whole genome shotgun (WGS) entry which is preliminary data.</text>
</comment>
<dbReference type="InterPro" id="IPR036271">
    <property type="entry name" value="Tet_transcr_reg_TetR-rel_C_sf"/>
</dbReference>
<dbReference type="PROSITE" id="PS01081">
    <property type="entry name" value="HTH_TETR_1"/>
    <property type="match status" value="1"/>
</dbReference>
<evidence type="ECO:0000256" key="1">
    <source>
        <dbReference type="ARBA" id="ARBA00023125"/>
    </source>
</evidence>
<dbReference type="InterPro" id="IPR050109">
    <property type="entry name" value="HTH-type_TetR-like_transc_reg"/>
</dbReference>
<evidence type="ECO:0000259" key="3">
    <source>
        <dbReference type="PROSITE" id="PS50977"/>
    </source>
</evidence>
<proteinExistence type="predicted"/>
<dbReference type="Pfam" id="PF17932">
    <property type="entry name" value="TetR_C_24"/>
    <property type="match status" value="1"/>
</dbReference>
<dbReference type="PANTHER" id="PTHR30328">
    <property type="entry name" value="TRANSCRIPTIONAL REPRESSOR"/>
    <property type="match status" value="1"/>
</dbReference>
<keyword evidence="5" id="KW-1185">Reference proteome</keyword>
<feature type="domain" description="HTH tetR-type" evidence="3">
    <location>
        <begin position="6"/>
        <end position="66"/>
    </location>
</feature>
<accession>A0A5M6CN61</accession>
<name>A0A5M6CN61_9BACT</name>
<evidence type="ECO:0000313" key="5">
    <source>
        <dbReference type="Proteomes" id="UP000323632"/>
    </source>
</evidence>
<dbReference type="InterPro" id="IPR023772">
    <property type="entry name" value="DNA-bd_HTH_TetR-type_CS"/>
</dbReference>
<sequence length="214" mass="24587">METELNDKQLQIMQKALEVFAEKGFDSASVRDIAQRADVNVAMISYYFGSKEKLLEAIFLNNTNSMKGKIENIIHSRAHGPMEKVDLLIDTYVNVIIENRTFHSLMMREQVLLKDGPLYTYVRDMKRRNRSLIEVAVKAGQKAGIFQKNIDVSMLAITLFGSVNHFFSNYKFLCEDFKIKPTDGDFDIKAIEKLKGHIKIMFKAFLTYGISNKK</sequence>
<protein>
    <submittedName>
        <fullName evidence="4">TetR/AcrR family transcriptional regulator</fullName>
    </submittedName>
</protein>
<dbReference type="SUPFAM" id="SSF48498">
    <property type="entry name" value="Tetracyclin repressor-like, C-terminal domain"/>
    <property type="match status" value="1"/>
</dbReference>
<gene>
    <name evidence="4" type="ORF">F0919_02105</name>
</gene>
<dbReference type="Proteomes" id="UP000323632">
    <property type="component" value="Unassembled WGS sequence"/>
</dbReference>
<organism evidence="4 5">
    <name type="scientific">Taibaiella lutea</name>
    <dbReference type="NCBI Taxonomy" id="2608001"/>
    <lineage>
        <taxon>Bacteria</taxon>
        <taxon>Pseudomonadati</taxon>
        <taxon>Bacteroidota</taxon>
        <taxon>Chitinophagia</taxon>
        <taxon>Chitinophagales</taxon>
        <taxon>Chitinophagaceae</taxon>
        <taxon>Taibaiella</taxon>
    </lineage>
</organism>
<dbReference type="Gene3D" id="1.10.357.10">
    <property type="entry name" value="Tetracycline Repressor, domain 2"/>
    <property type="match status" value="1"/>
</dbReference>
<evidence type="ECO:0000256" key="2">
    <source>
        <dbReference type="PROSITE-ProRule" id="PRU00335"/>
    </source>
</evidence>
<dbReference type="SUPFAM" id="SSF46689">
    <property type="entry name" value="Homeodomain-like"/>
    <property type="match status" value="1"/>
</dbReference>
<dbReference type="InterPro" id="IPR001647">
    <property type="entry name" value="HTH_TetR"/>
</dbReference>
<dbReference type="Pfam" id="PF00440">
    <property type="entry name" value="TetR_N"/>
    <property type="match status" value="1"/>
</dbReference>